<name>A0ABP8U1X5_9ACTN</name>
<dbReference type="Gene3D" id="3.10.450.50">
    <property type="match status" value="1"/>
</dbReference>
<dbReference type="RefSeq" id="WP_345429648.1">
    <property type="nucleotide sequence ID" value="NZ_BAABHK010000002.1"/>
</dbReference>
<protein>
    <recommendedName>
        <fullName evidence="3">SnoaL-like domain-containing protein</fullName>
    </recommendedName>
</protein>
<evidence type="ECO:0000313" key="1">
    <source>
        <dbReference type="EMBL" id="GAA4621956.1"/>
    </source>
</evidence>
<accession>A0ABP8U1X5</accession>
<comment type="caution">
    <text evidence="1">The sequence shown here is derived from an EMBL/GenBank/DDBJ whole genome shotgun (WGS) entry which is preliminary data.</text>
</comment>
<dbReference type="SUPFAM" id="SSF54427">
    <property type="entry name" value="NTF2-like"/>
    <property type="match status" value="1"/>
</dbReference>
<dbReference type="EMBL" id="BAABHK010000002">
    <property type="protein sequence ID" value="GAA4621956.1"/>
    <property type="molecule type" value="Genomic_DNA"/>
</dbReference>
<sequence length="136" mass="14979">MTLRAYLASMDSQHPEQTLELLEPDFRFLIALPGKDVTGTSREDFAAYIAGRNPVDRAHEVLRYSRDGDTEIVYGVVTERGRYVGSFLSAAVVSPGGLLARYQAFFSTSFQLVDWTGQAGRPESAASKTPTDRSRA</sequence>
<dbReference type="Proteomes" id="UP001501442">
    <property type="component" value="Unassembled WGS sequence"/>
</dbReference>
<evidence type="ECO:0008006" key="3">
    <source>
        <dbReference type="Google" id="ProtNLM"/>
    </source>
</evidence>
<keyword evidence="2" id="KW-1185">Reference proteome</keyword>
<gene>
    <name evidence="1" type="ORF">GCM10023196_012230</name>
</gene>
<evidence type="ECO:0000313" key="2">
    <source>
        <dbReference type="Proteomes" id="UP001501442"/>
    </source>
</evidence>
<dbReference type="InterPro" id="IPR032710">
    <property type="entry name" value="NTF2-like_dom_sf"/>
</dbReference>
<organism evidence="1 2">
    <name type="scientific">Actinoallomurus vinaceus</name>
    <dbReference type="NCBI Taxonomy" id="1080074"/>
    <lineage>
        <taxon>Bacteria</taxon>
        <taxon>Bacillati</taxon>
        <taxon>Actinomycetota</taxon>
        <taxon>Actinomycetes</taxon>
        <taxon>Streptosporangiales</taxon>
        <taxon>Thermomonosporaceae</taxon>
        <taxon>Actinoallomurus</taxon>
    </lineage>
</organism>
<reference evidence="2" key="1">
    <citation type="journal article" date="2019" name="Int. J. Syst. Evol. Microbiol.">
        <title>The Global Catalogue of Microorganisms (GCM) 10K type strain sequencing project: providing services to taxonomists for standard genome sequencing and annotation.</title>
        <authorList>
            <consortium name="The Broad Institute Genomics Platform"/>
            <consortium name="The Broad Institute Genome Sequencing Center for Infectious Disease"/>
            <person name="Wu L."/>
            <person name="Ma J."/>
        </authorList>
    </citation>
    <scope>NUCLEOTIDE SEQUENCE [LARGE SCALE GENOMIC DNA]</scope>
    <source>
        <strain evidence="2">JCM 17939</strain>
    </source>
</reference>
<proteinExistence type="predicted"/>